<dbReference type="PANTHER" id="PTHR13832:SF827">
    <property type="entry name" value="PROTEIN PHOSPHATASE 1L"/>
    <property type="match status" value="1"/>
</dbReference>
<reference evidence="2" key="2">
    <citation type="journal article" date="2021" name="PeerJ">
        <title>Extensive microbial diversity within the chicken gut microbiome revealed by metagenomics and culture.</title>
        <authorList>
            <person name="Gilroy R."/>
            <person name="Ravi A."/>
            <person name="Getino M."/>
            <person name="Pursley I."/>
            <person name="Horton D.L."/>
            <person name="Alikhan N.F."/>
            <person name="Baker D."/>
            <person name="Gharbi K."/>
            <person name="Hall N."/>
            <person name="Watson M."/>
            <person name="Adriaenssens E.M."/>
            <person name="Foster-Nyarko E."/>
            <person name="Jarju S."/>
            <person name="Secka A."/>
            <person name="Antonio M."/>
            <person name="Oren A."/>
            <person name="Chaudhuri R.R."/>
            <person name="La Ragione R."/>
            <person name="Hildebrand F."/>
            <person name="Pallen M.J."/>
        </authorList>
    </citation>
    <scope>NUCLEOTIDE SEQUENCE</scope>
    <source>
        <strain evidence="2">ChiGjej1B1-22543</strain>
    </source>
</reference>
<dbReference type="PROSITE" id="PS51746">
    <property type="entry name" value="PPM_2"/>
    <property type="match status" value="1"/>
</dbReference>
<dbReference type="AlphaFoldDB" id="A0A9D1S301"/>
<dbReference type="SMART" id="SM00332">
    <property type="entry name" value="PP2Cc"/>
    <property type="match status" value="1"/>
</dbReference>
<dbReference type="InterPro" id="IPR036457">
    <property type="entry name" value="PPM-type-like_dom_sf"/>
</dbReference>
<comment type="caution">
    <text evidence="2">The sequence shown here is derived from an EMBL/GenBank/DDBJ whole genome shotgun (WGS) entry which is preliminary data.</text>
</comment>
<protein>
    <submittedName>
        <fullName evidence="2">Serine/threonine-protein phosphatase</fullName>
    </submittedName>
</protein>
<dbReference type="InterPro" id="IPR015655">
    <property type="entry name" value="PP2C"/>
</dbReference>
<evidence type="ECO:0000313" key="2">
    <source>
        <dbReference type="EMBL" id="HIU45619.1"/>
    </source>
</evidence>
<dbReference type="SUPFAM" id="SSF81606">
    <property type="entry name" value="PP2C-like"/>
    <property type="match status" value="1"/>
</dbReference>
<accession>A0A9D1S301</accession>
<feature type="domain" description="PPM-type phosphatase" evidence="1">
    <location>
        <begin position="6"/>
        <end position="245"/>
    </location>
</feature>
<dbReference type="EMBL" id="DVMV01000041">
    <property type="protein sequence ID" value="HIU45619.1"/>
    <property type="molecule type" value="Genomic_DNA"/>
</dbReference>
<name>A0A9D1S301_9FIRM</name>
<sequence length="247" mass="27097">MRYQGAFGSLTDVGKVRISNEDQAFAASNNLGEVMLLVCDGMGGQNKGDCASKLARDFIHDSFQKKRRIPGFLLPFYVSNLLKKANSLIYSESQRSSRYEGMGTTCCLALISGETLVVGNVGDSRCYCFDSGVLTQLSQDQTYVDYLYRTGKITKAQTTTRSDRHVLLNALGIYPSSSSSEVKRLHYSGQSILLCSDGLYNNLPEAEIRAILSTDDRVDEKIASLIEEANSNGGSDNIAVSYFEANR</sequence>
<reference evidence="2" key="1">
    <citation type="submission" date="2020-10" db="EMBL/GenBank/DDBJ databases">
        <authorList>
            <person name="Gilroy R."/>
        </authorList>
    </citation>
    <scope>NUCLEOTIDE SEQUENCE</scope>
    <source>
        <strain evidence="2">ChiGjej1B1-22543</strain>
    </source>
</reference>
<dbReference type="Proteomes" id="UP000824070">
    <property type="component" value="Unassembled WGS sequence"/>
</dbReference>
<proteinExistence type="predicted"/>
<dbReference type="InterPro" id="IPR001932">
    <property type="entry name" value="PPM-type_phosphatase-like_dom"/>
</dbReference>
<dbReference type="Gene3D" id="3.60.40.10">
    <property type="entry name" value="PPM-type phosphatase domain"/>
    <property type="match status" value="1"/>
</dbReference>
<dbReference type="GO" id="GO:0004722">
    <property type="term" value="F:protein serine/threonine phosphatase activity"/>
    <property type="evidence" value="ECO:0007669"/>
    <property type="project" value="InterPro"/>
</dbReference>
<organism evidence="2 3">
    <name type="scientific">Candidatus Alloenteromonas pullicola</name>
    <dbReference type="NCBI Taxonomy" id="2840784"/>
    <lineage>
        <taxon>Bacteria</taxon>
        <taxon>Bacillati</taxon>
        <taxon>Bacillota</taxon>
        <taxon>Bacillota incertae sedis</taxon>
        <taxon>Candidatus Alloenteromonas</taxon>
    </lineage>
</organism>
<dbReference type="Pfam" id="PF13672">
    <property type="entry name" value="PP2C_2"/>
    <property type="match status" value="1"/>
</dbReference>
<dbReference type="CDD" id="cd00143">
    <property type="entry name" value="PP2Cc"/>
    <property type="match status" value="1"/>
</dbReference>
<evidence type="ECO:0000259" key="1">
    <source>
        <dbReference type="PROSITE" id="PS51746"/>
    </source>
</evidence>
<gene>
    <name evidence="2" type="ORF">IAC52_04910</name>
</gene>
<evidence type="ECO:0000313" key="3">
    <source>
        <dbReference type="Proteomes" id="UP000824070"/>
    </source>
</evidence>
<dbReference type="PANTHER" id="PTHR13832">
    <property type="entry name" value="PROTEIN PHOSPHATASE 2C"/>
    <property type="match status" value="1"/>
</dbReference>
<dbReference type="SMART" id="SM00331">
    <property type="entry name" value="PP2C_SIG"/>
    <property type="match status" value="1"/>
</dbReference>